<dbReference type="EMBL" id="CP092362">
    <property type="protein sequence ID" value="ULN41600.1"/>
    <property type="molecule type" value="Genomic_DNA"/>
</dbReference>
<protein>
    <submittedName>
        <fullName evidence="1">Uncharacterized protein</fullName>
    </submittedName>
</protein>
<sequence length="128" mass="14337">MSDNGLRDYEGYHVTWCTNYDTEFTEHEPEEPYCSKQITGIRLVPADGMVTTTAWVSPTRAFTHGRFTPAEHVEREARYNGVEIALDHWAGPGDYSTDEQKIRMSGDAARSLAAALVRAADIEQGLTR</sequence>
<dbReference type="Proteomes" id="UP001055337">
    <property type="component" value="Chromosome"/>
</dbReference>
<proteinExistence type="predicted"/>
<organism evidence="1 2">
    <name type="scientific">Mycolicibacterium crocinum</name>
    <dbReference type="NCBI Taxonomy" id="388459"/>
    <lineage>
        <taxon>Bacteria</taxon>
        <taxon>Bacillati</taxon>
        <taxon>Actinomycetota</taxon>
        <taxon>Actinomycetes</taxon>
        <taxon>Mycobacteriales</taxon>
        <taxon>Mycobacteriaceae</taxon>
        <taxon>Mycolicibacterium</taxon>
    </lineage>
</organism>
<reference evidence="1" key="1">
    <citation type="submission" date="2022-08" db="EMBL/GenBank/DDBJ databases">
        <title>Whole genome sequencing of non-tuberculosis mycobacteria type-strains.</title>
        <authorList>
            <person name="Igarashi Y."/>
            <person name="Osugi A."/>
            <person name="Mitarai S."/>
        </authorList>
    </citation>
    <scope>NUCLEOTIDE SEQUENCE</scope>
    <source>
        <strain evidence="1">JCM 16369</strain>
    </source>
</reference>
<gene>
    <name evidence="1" type="ORF">MI149_00075</name>
</gene>
<name>A0ABY3TR27_9MYCO</name>
<evidence type="ECO:0000313" key="2">
    <source>
        <dbReference type="Proteomes" id="UP001055337"/>
    </source>
</evidence>
<evidence type="ECO:0000313" key="1">
    <source>
        <dbReference type="EMBL" id="ULN41600.1"/>
    </source>
</evidence>
<accession>A0ABY3TR27</accession>
<dbReference type="RefSeq" id="WP_240178151.1">
    <property type="nucleotide sequence ID" value="NZ_CP092362.2"/>
</dbReference>
<keyword evidence="2" id="KW-1185">Reference proteome</keyword>